<proteinExistence type="predicted"/>
<dbReference type="GeneID" id="54584003"/>
<feature type="compositionally biased region" description="Basic and acidic residues" evidence="1">
    <location>
        <begin position="58"/>
        <end position="67"/>
    </location>
</feature>
<feature type="compositionally biased region" description="Acidic residues" evidence="1">
    <location>
        <begin position="242"/>
        <end position="256"/>
    </location>
</feature>
<accession>A0A6A6HS24</accession>
<dbReference type="OrthoDB" id="3946172at2759"/>
<feature type="compositionally biased region" description="Basic and acidic residues" evidence="1">
    <location>
        <begin position="215"/>
        <end position="224"/>
    </location>
</feature>
<feature type="compositionally biased region" description="Polar residues" evidence="1">
    <location>
        <begin position="582"/>
        <end position="598"/>
    </location>
</feature>
<feature type="compositionally biased region" description="Basic and acidic residues" evidence="1">
    <location>
        <begin position="484"/>
        <end position="494"/>
    </location>
</feature>
<organism evidence="2 3">
    <name type="scientific">Trematosphaeria pertusa</name>
    <dbReference type="NCBI Taxonomy" id="390896"/>
    <lineage>
        <taxon>Eukaryota</taxon>
        <taxon>Fungi</taxon>
        <taxon>Dikarya</taxon>
        <taxon>Ascomycota</taxon>
        <taxon>Pezizomycotina</taxon>
        <taxon>Dothideomycetes</taxon>
        <taxon>Pleosporomycetidae</taxon>
        <taxon>Pleosporales</taxon>
        <taxon>Massarineae</taxon>
        <taxon>Trematosphaeriaceae</taxon>
        <taxon>Trematosphaeria</taxon>
    </lineage>
</organism>
<dbReference type="RefSeq" id="XP_033675254.1">
    <property type="nucleotide sequence ID" value="XM_033830673.1"/>
</dbReference>
<feature type="compositionally biased region" description="Basic and acidic residues" evidence="1">
    <location>
        <begin position="380"/>
        <end position="406"/>
    </location>
</feature>
<dbReference type="Proteomes" id="UP000800094">
    <property type="component" value="Unassembled WGS sequence"/>
</dbReference>
<name>A0A6A6HS24_9PLEO</name>
<feature type="compositionally biased region" description="Polar residues" evidence="1">
    <location>
        <begin position="548"/>
        <end position="557"/>
    </location>
</feature>
<feature type="region of interest" description="Disordered" evidence="1">
    <location>
        <begin position="24"/>
        <end position="67"/>
    </location>
</feature>
<feature type="compositionally biased region" description="Basic and acidic residues" evidence="1">
    <location>
        <begin position="24"/>
        <end position="38"/>
    </location>
</feature>
<dbReference type="EMBL" id="ML987222">
    <property type="protein sequence ID" value="KAF2240250.1"/>
    <property type="molecule type" value="Genomic_DNA"/>
</dbReference>
<gene>
    <name evidence="2" type="ORF">BU26DRAFT_526143</name>
</gene>
<evidence type="ECO:0000313" key="3">
    <source>
        <dbReference type="Proteomes" id="UP000800094"/>
    </source>
</evidence>
<evidence type="ECO:0000256" key="1">
    <source>
        <dbReference type="SAM" id="MobiDB-lite"/>
    </source>
</evidence>
<dbReference type="AlphaFoldDB" id="A0A6A6HS24"/>
<reference evidence="2" key="1">
    <citation type="journal article" date="2020" name="Stud. Mycol.">
        <title>101 Dothideomycetes genomes: a test case for predicting lifestyles and emergence of pathogens.</title>
        <authorList>
            <person name="Haridas S."/>
            <person name="Albert R."/>
            <person name="Binder M."/>
            <person name="Bloem J."/>
            <person name="Labutti K."/>
            <person name="Salamov A."/>
            <person name="Andreopoulos B."/>
            <person name="Baker S."/>
            <person name="Barry K."/>
            <person name="Bills G."/>
            <person name="Bluhm B."/>
            <person name="Cannon C."/>
            <person name="Castanera R."/>
            <person name="Culley D."/>
            <person name="Daum C."/>
            <person name="Ezra D."/>
            <person name="Gonzalez J."/>
            <person name="Henrissat B."/>
            <person name="Kuo A."/>
            <person name="Liang C."/>
            <person name="Lipzen A."/>
            <person name="Lutzoni F."/>
            <person name="Magnuson J."/>
            <person name="Mondo S."/>
            <person name="Nolan M."/>
            <person name="Ohm R."/>
            <person name="Pangilinan J."/>
            <person name="Park H.-J."/>
            <person name="Ramirez L."/>
            <person name="Alfaro M."/>
            <person name="Sun H."/>
            <person name="Tritt A."/>
            <person name="Yoshinaga Y."/>
            <person name="Zwiers L.-H."/>
            <person name="Turgeon B."/>
            <person name="Goodwin S."/>
            <person name="Spatafora J."/>
            <person name="Crous P."/>
            <person name="Grigoriev I."/>
        </authorList>
    </citation>
    <scope>NUCLEOTIDE SEQUENCE</scope>
    <source>
        <strain evidence="2">CBS 122368</strain>
    </source>
</reference>
<feature type="region of interest" description="Disordered" evidence="1">
    <location>
        <begin position="371"/>
        <end position="730"/>
    </location>
</feature>
<keyword evidence="3" id="KW-1185">Reference proteome</keyword>
<feature type="region of interest" description="Disordered" evidence="1">
    <location>
        <begin position="215"/>
        <end position="268"/>
    </location>
</feature>
<feature type="compositionally biased region" description="Polar residues" evidence="1">
    <location>
        <begin position="432"/>
        <end position="443"/>
    </location>
</feature>
<protein>
    <submittedName>
        <fullName evidence="2">Uncharacterized protein</fullName>
    </submittedName>
</protein>
<sequence length="730" mass="82769">MSSSFNISSQRRVLPQIIEALQRLADDPEQLGRERAQRYSESPPPYPSSGEVTQPDTPEERPRVDEEQRWNRFWDDRDQSMPCFQFERQVKREMERLQYQSEQGRFGRKQTLPLDETQDYLVNAENNVRARWVEQGIWKEWWGPAWPKGLGTSGPRIFAWRHKGGPSVPGGIGNLARWGHEKRLEPPLALSQPEPEPEPEPAINTFVFKFPTIESEREDPRSSGEKSAAVSAEQRQAVQPEPEPEPESESELESIPEPDPLTKSTFPGLFDSVPRIRKKHKIPTAESIVISWRHISDMLPAGYQLNPSASRPYYQFLFQASKESEWIRDEYQYERHTGFVDIDAKAYESVKNMWIEDKIWNPKWDQLPGMTWMHEEDPDDRPQTPDIFKEGREERRQRREERRQRDGTPPGPDEIDEMIRKKGRQMWGLSPSPVSNGKQQLHSSRPGPPQLKPVLDVDNNRGGGNDIPSFPRDVNDSSGAVARPNDRGRRRESAGRLPTVPETPRLAEEPADGVLRSVRQSKVEKPSKANASAPNRRLRKHSHRANEPGQTSNSPENGTLLPPRNGTNNPVPENEQAAPGRRTQTSKLSSLTLAQSKATEPESKPQGQLQTNGRSKRVALAQLLSEAPNGLGRQHHSQAGLHSSIEVSVPRRSARIAELQKAGRGSEQGSKAGITLKRKRSPSASSTDRDGERSRPKQRNTPTSADRHQIRKIPSSADTRARARLRQRPS</sequence>
<evidence type="ECO:0000313" key="2">
    <source>
        <dbReference type="EMBL" id="KAF2240250.1"/>
    </source>
</evidence>